<dbReference type="EMBL" id="JAINUL010000001">
    <property type="protein sequence ID" value="MCC0097862.1"/>
    <property type="molecule type" value="Genomic_DNA"/>
</dbReference>
<protein>
    <submittedName>
        <fullName evidence="1">Uncharacterized protein</fullName>
    </submittedName>
</protein>
<reference evidence="1 2" key="1">
    <citation type="submission" date="2021-08" db="EMBL/GenBank/DDBJ databases">
        <title>Genomic Architecture of Streptomyces flavotricini NGL1 and Streptomyces erythrochromogenes HMS4 With Differential Plant Beneficial attributes and laccase production capabilities.</title>
        <authorList>
            <person name="Salwan R."/>
            <person name="Kaur R."/>
            <person name="Sharma V."/>
        </authorList>
    </citation>
    <scope>NUCLEOTIDE SEQUENCE [LARGE SCALE GENOMIC DNA]</scope>
    <source>
        <strain evidence="1 2">NGL1</strain>
    </source>
</reference>
<name>A0ABS8EA54_9ACTN</name>
<sequence>MARTKKTKAPEFDRDAWEYLTYAPGHECSACHRPIGDLEPALRGAIDRTSGAPAPVYRHDKCPARAVAA</sequence>
<organism evidence="1 2">
    <name type="scientific">Streptomyces flavotricini</name>
    <dbReference type="NCBI Taxonomy" id="66888"/>
    <lineage>
        <taxon>Bacteria</taxon>
        <taxon>Bacillati</taxon>
        <taxon>Actinomycetota</taxon>
        <taxon>Actinomycetes</taxon>
        <taxon>Kitasatosporales</taxon>
        <taxon>Streptomycetaceae</taxon>
        <taxon>Streptomyces</taxon>
    </lineage>
</organism>
<accession>A0ABS8EA54</accession>
<comment type="caution">
    <text evidence="1">The sequence shown here is derived from an EMBL/GenBank/DDBJ whole genome shotgun (WGS) entry which is preliminary data.</text>
</comment>
<dbReference type="RefSeq" id="WP_229339181.1">
    <property type="nucleotide sequence ID" value="NZ_JAINUL010000001.1"/>
</dbReference>
<evidence type="ECO:0000313" key="2">
    <source>
        <dbReference type="Proteomes" id="UP001520654"/>
    </source>
</evidence>
<proteinExistence type="predicted"/>
<evidence type="ECO:0000313" key="1">
    <source>
        <dbReference type="EMBL" id="MCC0097862.1"/>
    </source>
</evidence>
<dbReference type="Proteomes" id="UP001520654">
    <property type="component" value="Unassembled WGS sequence"/>
</dbReference>
<keyword evidence="2" id="KW-1185">Reference proteome</keyword>
<gene>
    <name evidence="1" type="ORF">K7B10_24415</name>
</gene>